<keyword evidence="4 7" id="KW-0812">Transmembrane</keyword>
<keyword evidence="6 7" id="KW-0472">Membrane</keyword>
<keyword evidence="3" id="KW-1003">Cell membrane</keyword>
<sequence>MSKKAKSLILHFVLIILVVITIIPFLWMVFSSFKTNSEITSITPTFLPKLFTFNNYVNVQKSFNFLRLFANSLFLSVAITAIVIYTSTISGFVFAKYKFRGKNLLFGLVLGTMMIPWCVTIIPRYSMMLDFKWLDSYLAIIIPAAVSGFGIFMMRQSISTIPNEMLEAARIDGASEWFIFHKIVFPLSQNVISSIAIFQFLWSWEDYLWPYLIISSEEKQVLSVGLKMFNGRYGTDYGGLFAATTISIIPVLIVYLIFQKRFIDGIAASSVKG</sequence>
<reference evidence="9" key="1">
    <citation type="submission" date="2022-06" db="EMBL/GenBank/DDBJ databases">
        <title>Vallitalea longa sp. nov., an anaerobic bacterium isolated from marine sediment.</title>
        <authorList>
            <person name="Hirano S."/>
            <person name="Terahara T."/>
            <person name="Mori K."/>
            <person name="Hamada M."/>
            <person name="Matsumoto R."/>
            <person name="Kobayashi T."/>
        </authorList>
    </citation>
    <scope>NUCLEOTIDE SEQUENCE</scope>
    <source>
        <strain evidence="9">SH18-1</strain>
    </source>
</reference>
<dbReference type="GO" id="GO:0055085">
    <property type="term" value="P:transmembrane transport"/>
    <property type="evidence" value="ECO:0007669"/>
    <property type="project" value="InterPro"/>
</dbReference>
<dbReference type="PROSITE" id="PS50928">
    <property type="entry name" value="ABC_TM1"/>
    <property type="match status" value="1"/>
</dbReference>
<organism evidence="9 10">
    <name type="scientific">Vallitalea longa</name>
    <dbReference type="NCBI Taxonomy" id="2936439"/>
    <lineage>
        <taxon>Bacteria</taxon>
        <taxon>Bacillati</taxon>
        <taxon>Bacillota</taxon>
        <taxon>Clostridia</taxon>
        <taxon>Lachnospirales</taxon>
        <taxon>Vallitaleaceae</taxon>
        <taxon>Vallitalea</taxon>
    </lineage>
</organism>
<feature type="transmembrane region" description="Helical" evidence="7">
    <location>
        <begin position="7"/>
        <end position="30"/>
    </location>
</feature>
<dbReference type="EMBL" id="BRLB01000003">
    <property type="protein sequence ID" value="GKX29253.1"/>
    <property type="molecule type" value="Genomic_DNA"/>
</dbReference>
<dbReference type="InterPro" id="IPR035906">
    <property type="entry name" value="MetI-like_sf"/>
</dbReference>
<keyword evidence="10" id="KW-1185">Reference proteome</keyword>
<accession>A0A9W6DFA6</accession>
<feature type="domain" description="ABC transmembrane type-1" evidence="8">
    <location>
        <begin position="69"/>
        <end position="258"/>
    </location>
</feature>
<dbReference type="Pfam" id="PF00528">
    <property type="entry name" value="BPD_transp_1"/>
    <property type="match status" value="1"/>
</dbReference>
<comment type="similarity">
    <text evidence="7">Belongs to the binding-protein-dependent transport system permease family.</text>
</comment>
<dbReference type="Proteomes" id="UP001144256">
    <property type="component" value="Unassembled WGS sequence"/>
</dbReference>
<dbReference type="GO" id="GO:0005886">
    <property type="term" value="C:plasma membrane"/>
    <property type="evidence" value="ECO:0007669"/>
    <property type="project" value="UniProtKB-SubCell"/>
</dbReference>
<dbReference type="PANTHER" id="PTHR43744:SF12">
    <property type="entry name" value="ABC TRANSPORTER PERMEASE PROTEIN MG189-RELATED"/>
    <property type="match status" value="1"/>
</dbReference>
<dbReference type="InterPro" id="IPR000515">
    <property type="entry name" value="MetI-like"/>
</dbReference>
<keyword evidence="5 7" id="KW-1133">Transmembrane helix</keyword>
<comment type="subcellular location">
    <subcellularLocation>
        <location evidence="1 7">Cell membrane</location>
        <topology evidence="1 7">Multi-pass membrane protein</topology>
    </subcellularLocation>
</comment>
<feature type="transmembrane region" description="Helical" evidence="7">
    <location>
        <begin position="73"/>
        <end position="95"/>
    </location>
</feature>
<evidence type="ECO:0000313" key="9">
    <source>
        <dbReference type="EMBL" id="GKX29253.1"/>
    </source>
</evidence>
<evidence type="ECO:0000256" key="5">
    <source>
        <dbReference type="ARBA" id="ARBA00022989"/>
    </source>
</evidence>
<keyword evidence="2 7" id="KW-0813">Transport</keyword>
<evidence type="ECO:0000256" key="2">
    <source>
        <dbReference type="ARBA" id="ARBA00022448"/>
    </source>
</evidence>
<dbReference type="Gene3D" id="1.10.3720.10">
    <property type="entry name" value="MetI-like"/>
    <property type="match status" value="1"/>
</dbReference>
<evidence type="ECO:0000313" key="10">
    <source>
        <dbReference type="Proteomes" id="UP001144256"/>
    </source>
</evidence>
<dbReference type="CDD" id="cd06261">
    <property type="entry name" value="TM_PBP2"/>
    <property type="match status" value="1"/>
</dbReference>
<dbReference type="PANTHER" id="PTHR43744">
    <property type="entry name" value="ABC TRANSPORTER PERMEASE PROTEIN MG189-RELATED-RELATED"/>
    <property type="match status" value="1"/>
</dbReference>
<evidence type="ECO:0000256" key="4">
    <source>
        <dbReference type="ARBA" id="ARBA00022692"/>
    </source>
</evidence>
<comment type="caution">
    <text evidence="9">The sequence shown here is derived from an EMBL/GenBank/DDBJ whole genome shotgun (WGS) entry which is preliminary data.</text>
</comment>
<evidence type="ECO:0000256" key="6">
    <source>
        <dbReference type="ARBA" id="ARBA00023136"/>
    </source>
</evidence>
<feature type="transmembrane region" description="Helical" evidence="7">
    <location>
        <begin position="237"/>
        <end position="258"/>
    </location>
</feature>
<dbReference type="AlphaFoldDB" id="A0A9W6DFA6"/>
<dbReference type="SUPFAM" id="SSF161098">
    <property type="entry name" value="MetI-like"/>
    <property type="match status" value="1"/>
</dbReference>
<name>A0A9W6DFA6_9FIRM</name>
<feature type="transmembrane region" description="Helical" evidence="7">
    <location>
        <begin position="104"/>
        <end position="125"/>
    </location>
</feature>
<evidence type="ECO:0000259" key="8">
    <source>
        <dbReference type="PROSITE" id="PS50928"/>
    </source>
</evidence>
<gene>
    <name evidence="9" type="ORF">SH1V18_17330</name>
</gene>
<feature type="transmembrane region" description="Helical" evidence="7">
    <location>
        <begin position="137"/>
        <end position="158"/>
    </location>
</feature>
<proteinExistence type="inferred from homology"/>
<protein>
    <submittedName>
        <fullName evidence="9">Sugar ABC transporter permease</fullName>
    </submittedName>
</protein>
<evidence type="ECO:0000256" key="7">
    <source>
        <dbReference type="RuleBase" id="RU363032"/>
    </source>
</evidence>
<dbReference type="RefSeq" id="WP_281814647.1">
    <property type="nucleotide sequence ID" value="NZ_BRLB01000003.1"/>
</dbReference>
<evidence type="ECO:0000256" key="3">
    <source>
        <dbReference type="ARBA" id="ARBA00022475"/>
    </source>
</evidence>
<evidence type="ECO:0000256" key="1">
    <source>
        <dbReference type="ARBA" id="ARBA00004651"/>
    </source>
</evidence>